<sequence length="208" mass="24297">MKEKRRDIKGRILHTGESQRTDGKYLYKYVDAFGNTKYVYAWRLTPTDPTPKGKREKPSLRELEQQIRRDIEDGIDSTGKKMTLCQLYAKQNAQRANVKKSTIKQREQLMRLLKKDKLGARSIDTIKPSDAKEWALRMKDKGFSYNTINNHKRSLKASFYIAIQDDCVRKNPFDFKLSEVLENDTKEKVALTEEQEQALLSFIKTDNV</sequence>
<keyword evidence="1 2" id="KW-0238">DNA-binding</keyword>
<organism evidence="4 5">
    <name type="scientific">Dorea formicigenerans</name>
    <dbReference type="NCBI Taxonomy" id="39486"/>
    <lineage>
        <taxon>Bacteria</taxon>
        <taxon>Bacillati</taxon>
        <taxon>Bacillota</taxon>
        <taxon>Clostridia</taxon>
        <taxon>Lachnospirales</taxon>
        <taxon>Lachnospiraceae</taxon>
        <taxon>Dorea</taxon>
    </lineage>
</organism>
<dbReference type="GO" id="GO:0008907">
    <property type="term" value="F:integrase activity"/>
    <property type="evidence" value="ECO:0007669"/>
    <property type="project" value="InterPro"/>
</dbReference>
<dbReference type="PROSITE" id="PS51900">
    <property type="entry name" value="CB"/>
    <property type="match status" value="1"/>
</dbReference>
<protein>
    <submittedName>
        <fullName evidence="4">Site-specific integrase</fullName>
    </submittedName>
</protein>
<dbReference type="Gene3D" id="1.10.150.130">
    <property type="match status" value="1"/>
</dbReference>
<dbReference type="SUPFAM" id="SSF54171">
    <property type="entry name" value="DNA-binding domain"/>
    <property type="match status" value="1"/>
</dbReference>
<feature type="non-terminal residue" evidence="4">
    <location>
        <position position="208"/>
    </location>
</feature>
<dbReference type="GO" id="GO:0003677">
    <property type="term" value="F:DNA binding"/>
    <property type="evidence" value="ECO:0007669"/>
    <property type="project" value="UniProtKB-UniRule"/>
</dbReference>
<dbReference type="InterPro" id="IPR016177">
    <property type="entry name" value="DNA-bd_dom_sf"/>
</dbReference>
<name>A0A415GZL2_9FIRM</name>
<dbReference type="InterPro" id="IPR004191">
    <property type="entry name" value="Integrase_Tn916-type_DNA-bd_N"/>
</dbReference>
<feature type="domain" description="Core-binding (CB)" evidence="3">
    <location>
        <begin position="79"/>
        <end position="163"/>
    </location>
</feature>
<proteinExistence type="predicted"/>
<accession>A0A415GZL2</accession>
<reference evidence="4 5" key="1">
    <citation type="submission" date="2018-08" db="EMBL/GenBank/DDBJ databases">
        <title>A genome reference for cultivated species of the human gut microbiota.</title>
        <authorList>
            <person name="Zou Y."/>
            <person name="Xue W."/>
            <person name="Luo G."/>
        </authorList>
    </citation>
    <scope>NUCLEOTIDE SEQUENCE [LARGE SCALE GENOMIC DNA]</scope>
    <source>
        <strain evidence="4 5">AF42-21</strain>
    </source>
</reference>
<evidence type="ECO:0000259" key="3">
    <source>
        <dbReference type="PROSITE" id="PS51900"/>
    </source>
</evidence>
<dbReference type="InterPro" id="IPR044068">
    <property type="entry name" value="CB"/>
</dbReference>
<comment type="caution">
    <text evidence="4">The sequence shown here is derived from an EMBL/GenBank/DDBJ whole genome shotgun (WGS) entry which is preliminary data.</text>
</comment>
<dbReference type="AlphaFoldDB" id="A0A415GZL2"/>
<evidence type="ECO:0000313" key="5">
    <source>
        <dbReference type="Proteomes" id="UP000284152"/>
    </source>
</evidence>
<dbReference type="Proteomes" id="UP000284152">
    <property type="component" value="Unassembled WGS sequence"/>
</dbReference>
<evidence type="ECO:0000256" key="1">
    <source>
        <dbReference type="ARBA" id="ARBA00023125"/>
    </source>
</evidence>
<dbReference type="InterPro" id="IPR010998">
    <property type="entry name" value="Integrase_recombinase_N"/>
</dbReference>
<dbReference type="EMBL" id="QRNS01000108">
    <property type="protein sequence ID" value="RHK58281.1"/>
    <property type="molecule type" value="Genomic_DNA"/>
</dbReference>
<dbReference type="InterPro" id="IPR011010">
    <property type="entry name" value="DNA_brk_join_enz"/>
</dbReference>
<dbReference type="Pfam" id="PF02920">
    <property type="entry name" value="Integrase_DNA"/>
    <property type="match status" value="1"/>
</dbReference>
<gene>
    <name evidence="4" type="ORF">DW054_16930</name>
</gene>
<evidence type="ECO:0000313" key="4">
    <source>
        <dbReference type="EMBL" id="RHK58281.1"/>
    </source>
</evidence>
<dbReference type="SUPFAM" id="SSF56349">
    <property type="entry name" value="DNA breaking-rejoining enzymes"/>
    <property type="match status" value="1"/>
</dbReference>
<evidence type="ECO:0000256" key="2">
    <source>
        <dbReference type="PROSITE-ProRule" id="PRU01248"/>
    </source>
</evidence>
<dbReference type="Gene3D" id="3.30.160.60">
    <property type="entry name" value="Classic Zinc Finger"/>
    <property type="match status" value="1"/>
</dbReference>